<dbReference type="InterPro" id="IPR011055">
    <property type="entry name" value="Dup_hybrid_motif"/>
</dbReference>
<evidence type="ECO:0000259" key="2">
    <source>
        <dbReference type="Pfam" id="PF01551"/>
    </source>
</evidence>
<reference evidence="3 4" key="1">
    <citation type="submission" date="2016-09" db="EMBL/GenBank/DDBJ databases">
        <title>Metabolic pathway, cell adaptation mechanisms and a novel monoxygenase revealed through proteogenomic-transcription analysis of a Sphingomonas haloaromaticamans strain degrading the fungicide ortho-phenylphenol.</title>
        <authorList>
            <person name="Perruchon C."/>
            <person name="Papadopoulou E.S."/>
            <person name="Rousidou C."/>
            <person name="Vasileiadis S."/>
            <person name="Tanou G."/>
            <person name="Amoutzias G."/>
            <person name="Molassiotis A."/>
            <person name="Karpouzas D.G."/>
        </authorList>
    </citation>
    <scope>NUCLEOTIDE SEQUENCE [LARGE SCALE GENOMIC DNA]</scope>
    <source>
        <strain evidence="3 4">P3</strain>
    </source>
</reference>
<evidence type="ECO:0000256" key="1">
    <source>
        <dbReference type="SAM" id="SignalP"/>
    </source>
</evidence>
<dbReference type="PANTHER" id="PTHR21666">
    <property type="entry name" value="PEPTIDASE-RELATED"/>
    <property type="match status" value="1"/>
</dbReference>
<dbReference type="OrthoDB" id="9815245at2"/>
<keyword evidence="1" id="KW-0732">Signal</keyword>
<dbReference type="SUPFAM" id="SSF51261">
    <property type="entry name" value="Duplicated hybrid motif"/>
    <property type="match status" value="1"/>
</dbReference>
<dbReference type="RefSeq" id="WP_084653390.1">
    <property type="nucleotide sequence ID" value="NZ_MIPT01000001.1"/>
</dbReference>
<feature type="signal peptide" evidence="1">
    <location>
        <begin position="1"/>
        <end position="24"/>
    </location>
</feature>
<dbReference type="AlphaFoldDB" id="A0A1S1HL47"/>
<dbReference type="FunFam" id="2.70.70.10:FF:000019">
    <property type="entry name" value="M23 family peptidase"/>
    <property type="match status" value="1"/>
</dbReference>
<protein>
    <submittedName>
        <fullName evidence="3">Murein DD-endopeptidase MepM</fullName>
        <ecNumber evidence="3">3.4.24.-</ecNumber>
    </submittedName>
</protein>
<dbReference type="InterPro" id="IPR016047">
    <property type="entry name" value="M23ase_b-sheet_dom"/>
</dbReference>
<organism evidence="3 4">
    <name type="scientific">Edaphosphingomonas haloaromaticamans</name>
    <dbReference type="NCBI Taxonomy" id="653954"/>
    <lineage>
        <taxon>Bacteria</taxon>
        <taxon>Pseudomonadati</taxon>
        <taxon>Pseudomonadota</taxon>
        <taxon>Alphaproteobacteria</taxon>
        <taxon>Sphingomonadales</taxon>
        <taxon>Rhizorhabdaceae</taxon>
        <taxon>Edaphosphingomonas</taxon>
    </lineage>
</organism>
<dbReference type="PANTHER" id="PTHR21666:SF285">
    <property type="entry name" value="M23 FAMILY METALLOPEPTIDASE"/>
    <property type="match status" value="1"/>
</dbReference>
<dbReference type="EC" id="3.4.24.-" evidence="3"/>
<dbReference type="Proteomes" id="UP000179467">
    <property type="component" value="Unassembled WGS sequence"/>
</dbReference>
<dbReference type="CDD" id="cd12797">
    <property type="entry name" value="M23_peptidase"/>
    <property type="match status" value="1"/>
</dbReference>
<comment type="caution">
    <text evidence="3">The sequence shown here is derived from an EMBL/GenBank/DDBJ whole genome shotgun (WGS) entry which is preliminary data.</text>
</comment>
<dbReference type="InterPro" id="IPR050570">
    <property type="entry name" value="Cell_wall_metabolism_enzyme"/>
</dbReference>
<dbReference type="EMBL" id="MIPT01000001">
    <property type="protein sequence ID" value="OHT22116.1"/>
    <property type="molecule type" value="Genomic_DNA"/>
</dbReference>
<gene>
    <name evidence="3" type="primary">mepM_4</name>
    <name evidence="3" type="ORF">BHE75_04138</name>
</gene>
<feature type="chain" id="PRO_5012639217" evidence="1">
    <location>
        <begin position="25"/>
        <end position="304"/>
    </location>
</feature>
<dbReference type="GO" id="GO:0004222">
    <property type="term" value="F:metalloendopeptidase activity"/>
    <property type="evidence" value="ECO:0007669"/>
    <property type="project" value="TreeGrafter"/>
</dbReference>
<name>A0A1S1HL47_9SPHN</name>
<keyword evidence="3" id="KW-0378">Hydrolase</keyword>
<keyword evidence="4" id="KW-1185">Reference proteome</keyword>
<dbReference type="Pfam" id="PF01551">
    <property type="entry name" value="Peptidase_M23"/>
    <property type="match status" value="1"/>
</dbReference>
<feature type="domain" description="M23ase beta-sheet core" evidence="2">
    <location>
        <begin position="198"/>
        <end position="294"/>
    </location>
</feature>
<accession>A0A1S1HL47</accession>
<evidence type="ECO:0000313" key="4">
    <source>
        <dbReference type="Proteomes" id="UP000179467"/>
    </source>
</evidence>
<sequence length="304" mass="31748">MIPAGAARRLLSLAVALPPAFLLAGCVPSAPPPAPAAAEPAPPPPPVAPLSGQFQFQGEFRQGGLVTGTAPQGTAALLLDGRPLAMAPDRRFIIGFGRDHGPAATLEARGADGSVLRRPLAIAPRRWDVQSLPTLPRGTTPTPEFLARRKGELSQIDAARAVQSATDGWRQHFQWPVTGRISGVFGSQRIYAGEPGAFHSGVDVARPTGTPVVAPADGVVILAAAAPFTLEGNLLMIDHGMGLNSAFLHLSRIDVKVGQRVSRGQLVGAIGATGRATGPHLHWSMKWQDERIDPAPLAGPMPVE</sequence>
<evidence type="ECO:0000313" key="3">
    <source>
        <dbReference type="EMBL" id="OHT22116.1"/>
    </source>
</evidence>
<proteinExistence type="predicted"/>
<dbReference type="Gene3D" id="2.70.70.10">
    <property type="entry name" value="Glucose Permease (Domain IIA)"/>
    <property type="match status" value="1"/>
</dbReference>